<evidence type="ECO:0000313" key="4">
    <source>
        <dbReference type="EMBL" id="PSJ63308.1"/>
    </source>
</evidence>
<dbReference type="CDD" id="cd07576">
    <property type="entry name" value="R-amidase_like"/>
    <property type="match status" value="1"/>
</dbReference>
<dbReference type="GO" id="GO:0050126">
    <property type="term" value="F:N-carbamoylputrescine amidase activity"/>
    <property type="evidence" value="ECO:0007669"/>
    <property type="project" value="TreeGrafter"/>
</dbReference>
<dbReference type="Gene3D" id="3.60.110.10">
    <property type="entry name" value="Carbon-nitrogen hydrolase"/>
    <property type="match status" value="1"/>
</dbReference>
<evidence type="ECO:0000259" key="3">
    <source>
        <dbReference type="PROSITE" id="PS50263"/>
    </source>
</evidence>
<dbReference type="InterPro" id="IPR001110">
    <property type="entry name" value="UPF0012_CS"/>
</dbReference>
<reference evidence="4 5" key="1">
    <citation type="submission" date="2018-03" db="EMBL/GenBank/DDBJ databases">
        <title>The draft genome of Mesorhizobium sp. 6GN-30.</title>
        <authorList>
            <person name="Liu L."/>
            <person name="Li L."/>
            <person name="Wang T."/>
            <person name="Zhang X."/>
            <person name="Liang L."/>
        </authorList>
    </citation>
    <scope>NUCLEOTIDE SEQUENCE [LARGE SCALE GENOMIC DNA]</scope>
    <source>
        <strain evidence="4 5">6GN30</strain>
    </source>
</reference>
<organism evidence="4 5">
    <name type="scientific">Kumtagia ephedrae</name>
    <dbReference type="NCBI Taxonomy" id="2116701"/>
    <lineage>
        <taxon>Bacteria</taxon>
        <taxon>Pseudomonadati</taxon>
        <taxon>Pseudomonadota</taxon>
        <taxon>Alphaproteobacteria</taxon>
        <taxon>Hyphomicrobiales</taxon>
        <taxon>Phyllobacteriaceae</taxon>
        <taxon>Kumtagia</taxon>
    </lineage>
</organism>
<protein>
    <submittedName>
        <fullName evidence="4">Carbon-nitrogen hydrolase</fullName>
    </submittedName>
</protein>
<evidence type="ECO:0000313" key="5">
    <source>
        <dbReference type="Proteomes" id="UP000241229"/>
    </source>
</evidence>
<proteinExistence type="inferred from homology"/>
<keyword evidence="2 4" id="KW-0378">Hydrolase</keyword>
<dbReference type="InterPro" id="IPR003010">
    <property type="entry name" value="C-N_Hydrolase"/>
</dbReference>
<gene>
    <name evidence="4" type="ORF">C7I84_06630</name>
</gene>
<keyword evidence="5" id="KW-1185">Reference proteome</keyword>
<dbReference type="AlphaFoldDB" id="A0A2P7SLE0"/>
<dbReference type="InterPro" id="IPR036526">
    <property type="entry name" value="C-N_Hydrolase_sf"/>
</dbReference>
<dbReference type="Pfam" id="PF00795">
    <property type="entry name" value="CN_hydrolase"/>
    <property type="match status" value="1"/>
</dbReference>
<evidence type="ECO:0000256" key="1">
    <source>
        <dbReference type="ARBA" id="ARBA00010613"/>
    </source>
</evidence>
<dbReference type="EMBL" id="PXYK01000005">
    <property type="protein sequence ID" value="PSJ63308.1"/>
    <property type="molecule type" value="Genomic_DNA"/>
</dbReference>
<sequence length="272" mass="28755">MRDTTMRIACFQGPARADTPQGNLALLARTAGEARAGGAELLVAPELFLTGYAIGAEAVGRLAEPVGGASIGEARRIAAETGIALVFGFPERDGAQVYNAAVAIGADGAVLASYRKTHLFGDVDRAQFFAGDAAPGVFEIGGLKAGLLICYDVEFPEAVRTLALRGADLAIVPTALMQPFDVVARTIVPARAYENQMFVAYANRCGREAPFDYCGLSCVVGPDGSELARAGRGEELVFADLDRAALERSRQLNPYLRDRRPDLYGTLASVQP</sequence>
<evidence type="ECO:0000256" key="2">
    <source>
        <dbReference type="ARBA" id="ARBA00022801"/>
    </source>
</evidence>
<comment type="caution">
    <text evidence="4">The sequence shown here is derived from an EMBL/GenBank/DDBJ whole genome shotgun (WGS) entry which is preliminary data.</text>
</comment>
<accession>A0A2P7SLE0</accession>
<name>A0A2P7SLE0_9HYPH</name>
<dbReference type="Proteomes" id="UP000241229">
    <property type="component" value="Unassembled WGS sequence"/>
</dbReference>
<feature type="domain" description="CN hydrolase" evidence="3">
    <location>
        <begin position="6"/>
        <end position="243"/>
    </location>
</feature>
<dbReference type="SUPFAM" id="SSF56317">
    <property type="entry name" value="Carbon-nitrogen hydrolase"/>
    <property type="match status" value="1"/>
</dbReference>
<dbReference type="PROSITE" id="PS50263">
    <property type="entry name" value="CN_HYDROLASE"/>
    <property type="match status" value="1"/>
</dbReference>
<dbReference type="OrthoDB" id="9811121at2"/>
<dbReference type="GO" id="GO:0033388">
    <property type="term" value="P:putrescine biosynthetic process from arginine"/>
    <property type="evidence" value="ECO:0007669"/>
    <property type="project" value="TreeGrafter"/>
</dbReference>
<dbReference type="PROSITE" id="PS01227">
    <property type="entry name" value="UPF0012"/>
    <property type="match status" value="1"/>
</dbReference>
<dbReference type="InterPro" id="IPR044083">
    <property type="entry name" value="RamA-like"/>
</dbReference>
<comment type="similarity">
    <text evidence="1">Belongs to the carbon-nitrogen hydrolase superfamily. NIT1/NIT2 family.</text>
</comment>
<dbReference type="PANTHER" id="PTHR43674:SF2">
    <property type="entry name" value="BETA-UREIDOPROPIONASE"/>
    <property type="match status" value="1"/>
</dbReference>
<dbReference type="PANTHER" id="PTHR43674">
    <property type="entry name" value="NITRILASE C965.09-RELATED"/>
    <property type="match status" value="1"/>
</dbReference>
<dbReference type="InterPro" id="IPR050345">
    <property type="entry name" value="Aliph_Amidase/BUP"/>
</dbReference>